<keyword evidence="2" id="KW-0175">Coiled coil</keyword>
<dbReference type="STRING" id="431595.K3WUY8"/>
<evidence type="ECO:0000256" key="2">
    <source>
        <dbReference type="SAM" id="Coils"/>
    </source>
</evidence>
<feature type="region of interest" description="Disordered" evidence="3">
    <location>
        <begin position="179"/>
        <end position="209"/>
    </location>
</feature>
<dbReference type="SUPFAM" id="SSF52540">
    <property type="entry name" value="P-loop containing nucleoside triphosphate hydrolases"/>
    <property type="match status" value="1"/>
</dbReference>
<reference evidence="5" key="3">
    <citation type="submission" date="2015-02" db="UniProtKB">
        <authorList>
            <consortium name="EnsemblProtists"/>
        </authorList>
    </citation>
    <scope>IDENTIFICATION</scope>
    <source>
        <strain evidence="5">DAOM BR144</strain>
    </source>
</reference>
<comment type="similarity">
    <text evidence="1">Belongs to the TRAFAC class myosin-kinesin ATPase superfamily. Myosin family.</text>
</comment>
<dbReference type="PROSITE" id="PS51456">
    <property type="entry name" value="MYOSIN_MOTOR"/>
    <property type="match status" value="1"/>
</dbReference>
<reference evidence="6" key="2">
    <citation type="submission" date="2010-04" db="EMBL/GenBank/DDBJ databases">
        <authorList>
            <person name="Buell R."/>
            <person name="Hamilton J."/>
            <person name="Hostetler J."/>
        </authorList>
    </citation>
    <scope>NUCLEOTIDE SEQUENCE [LARGE SCALE GENOMIC DNA]</scope>
    <source>
        <strain evidence="6">DAOM:BR144</strain>
    </source>
</reference>
<dbReference type="GO" id="GO:0003779">
    <property type="term" value="F:actin binding"/>
    <property type="evidence" value="ECO:0007669"/>
    <property type="project" value="UniProtKB-KW"/>
</dbReference>
<evidence type="ECO:0000256" key="1">
    <source>
        <dbReference type="PROSITE-ProRule" id="PRU00782"/>
    </source>
</evidence>
<dbReference type="HOGENOM" id="CLU_753329_0_0_1"/>
<dbReference type="InterPro" id="IPR001609">
    <property type="entry name" value="Myosin_head_motor_dom-like"/>
</dbReference>
<evidence type="ECO:0000313" key="5">
    <source>
        <dbReference type="EnsemblProtists" id="PYU1_T008785"/>
    </source>
</evidence>
<dbReference type="OMA" id="RITCREG"/>
<keyword evidence="6" id="KW-1185">Reference proteome</keyword>
<dbReference type="Gene3D" id="3.30.70.1590">
    <property type="match status" value="1"/>
</dbReference>
<sequence length="368" mass="42478">MIVEQLRCAGVIAAIRISRAAFPNRLPLSDFQSRFQIICPSSLRNASPVDMVVGLLKELLPEAAVNTKNSKFAVGKTKVYFSSGLLQKLEDRRNAILKDHALKIQKTVRGYVLRKRFVQLRAATIKIQAFSRGGFQKMRFRKFRAGVIRMQARHRGRKQRVVFAELVIKVRRERQLALERERQAQRERERESEKQRERESEQQRVLLQEQKRERELEAERLRKKELDSGSPVPSMTAYLEAAAKVAEAEAAARDAMEAAETALELSRELVAQNEKLRATLSTTASQYAETELVRENERLKERIVQLQTKVVRSQDVSVISVKVVDSRVIYRRGNQIVEYKLQIKTNNRGTVYTWHPYNIPHPCCQLID</sequence>
<feature type="coiled-coil region" evidence="2">
    <location>
        <begin position="289"/>
        <end position="316"/>
    </location>
</feature>
<dbReference type="VEuPathDB" id="FungiDB:PYU1_G008767"/>
<name>K3WUY8_GLOUD</name>
<organism evidence="5 6">
    <name type="scientific">Globisporangium ultimum (strain ATCC 200006 / CBS 805.95 / DAOM BR144)</name>
    <name type="common">Pythium ultimum</name>
    <dbReference type="NCBI Taxonomy" id="431595"/>
    <lineage>
        <taxon>Eukaryota</taxon>
        <taxon>Sar</taxon>
        <taxon>Stramenopiles</taxon>
        <taxon>Oomycota</taxon>
        <taxon>Peronosporomycetes</taxon>
        <taxon>Pythiales</taxon>
        <taxon>Pythiaceae</taxon>
        <taxon>Globisporangium</taxon>
    </lineage>
</organism>
<dbReference type="Pfam" id="PF00063">
    <property type="entry name" value="Myosin_head"/>
    <property type="match status" value="1"/>
</dbReference>
<dbReference type="GO" id="GO:0016459">
    <property type="term" value="C:myosin complex"/>
    <property type="evidence" value="ECO:0007669"/>
    <property type="project" value="UniProtKB-KW"/>
</dbReference>
<dbReference type="EnsemblProtists" id="PYU1_T008785">
    <property type="protein sequence ID" value="PYU1_T008785"/>
    <property type="gene ID" value="PYU1_G008767"/>
</dbReference>
<dbReference type="Gene3D" id="1.20.5.190">
    <property type="match status" value="1"/>
</dbReference>
<dbReference type="InterPro" id="IPR051724">
    <property type="entry name" value="Actin_motor_Myosin"/>
</dbReference>
<proteinExistence type="inferred from homology"/>
<dbReference type="PANTHER" id="PTHR46049:SF5">
    <property type="entry name" value="PLECKSTRIN HOMOLOGY DOMAIN-CONTAINING FAMILY H MEMBER 3"/>
    <property type="match status" value="1"/>
</dbReference>
<feature type="compositionally biased region" description="Basic and acidic residues" evidence="3">
    <location>
        <begin position="179"/>
        <end position="202"/>
    </location>
</feature>
<dbReference type="eggNOG" id="KOG0160">
    <property type="taxonomic scope" value="Eukaryota"/>
</dbReference>
<dbReference type="Proteomes" id="UP000019132">
    <property type="component" value="Unassembled WGS sequence"/>
</dbReference>
<dbReference type="PROSITE" id="PS50096">
    <property type="entry name" value="IQ"/>
    <property type="match status" value="2"/>
</dbReference>
<dbReference type="InParanoid" id="K3WUY8"/>
<accession>K3WUY8</accession>
<comment type="caution">
    <text evidence="1">Lacks conserved residue(s) required for the propagation of feature annotation.</text>
</comment>
<keyword evidence="1" id="KW-0505">Motor protein</keyword>
<dbReference type="AlphaFoldDB" id="K3WUY8"/>
<keyword evidence="1" id="KW-0009">Actin-binding</keyword>
<dbReference type="GO" id="GO:0003774">
    <property type="term" value="F:cytoskeletal motor activity"/>
    <property type="evidence" value="ECO:0007669"/>
    <property type="project" value="InterPro"/>
</dbReference>
<evidence type="ECO:0000313" key="6">
    <source>
        <dbReference type="Proteomes" id="UP000019132"/>
    </source>
</evidence>
<feature type="domain" description="Myosin motor" evidence="4">
    <location>
        <begin position="1"/>
        <end position="94"/>
    </location>
</feature>
<evidence type="ECO:0000259" key="4">
    <source>
        <dbReference type="PROSITE" id="PS51456"/>
    </source>
</evidence>
<keyword evidence="1" id="KW-0518">Myosin</keyword>
<dbReference type="EMBL" id="GL376558">
    <property type="status" value="NOT_ANNOTATED_CDS"/>
    <property type="molecule type" value="Genomic_DNA"/>
</dbReference>
<dbReference type="Pfam" id="PF00612">
    <property type="entry name" value="IQ"/>
    <property type="match status" value="1"/>
</dbReference>
<reference evidence="6" key="1">
    <citation type="journal article" date="2010" name="Genome Biol.">
        <title>Genome sequence of the necrotrophic plant pathogen Pythium ultimum reveals original pathogenicity mechanisms and effector repertoire.</title>
        <authorList>
            <person name="Levesque C.A."/>
            <person name="Brouwer H."/>
            <person name="Cano L."/>
            <person name="Hamilton J.P."/>
            <person name="Holt C."/>
            <person name="Huitema E."/>
            <person name="Raffaele S."/>
            <person name="Robideau G.P."/>
            <person name="Thines M."/>
            <person name="Win J."/>
            <person name="Zerillo M.M."/>
            <person name="Beakes G.W."/>
            <person name="Boore J.L."/>
            <person name="Busam D."/>
            <person name="Dumas B."/>
            <person name="Ferriera S."/>
            <person name="Fuerstenberg S.I."/>
            <person name="Gachon C.M."/>
            <person name="Gaulin E."/>
            <person name="Govers F."/>
            <person name="Grenville-Briggs L."/>
            <person name="Horner N."/>
            <person name="Hostetler J."/>
            <person name="Jiang R.H."/>
            <person name="Johnson J."/>
            <person name="Krajaejun T."/>
            <person name="Lin H."/>
            <person name="Meijer H.J."/>
            <person name="Moore B."/>
            <person name="Morris P."/>
            <person name="Phuntmart V."/>
            <person name="Puiu D."/>
            <person name="Shetty J."/>
            <person name="Stajich J.E."/>
            <person name="Tripathy S."/>
            <person name="Wawra S."/>
            <person name="van West P."/>
            <person name="Whitty B.R."/>
            <person name="Coutinho P.M."/>
            <person name="Henrissat B."/>
            <person name="Martin F."/>
            <person name="Thomas P.D."/>
            <person name="Tyler B.M."/>
            <person name="De Vries R.P."/>
            <person name="Kamoun S."/>
            <person name="Yandell M."/>
            <person name="Tisserat N."/>
            <person name="Buell C.R."/>
        </authorList>
    </citation>
    <scope>NUCLEOTIDE SEQUENCE</scope>
    <source>
        <strain evidence="6">DAOM:BR144</strain>
    </source>
</reference>
<protein>
    <recommendedName>
        <fullName evidence="4">Myosin motor domain-containing protein</fullName>
    </recommendedName>
</protein>
<dbReference type="InterPro" id="IPR000048">
    <property type="entry name" value="IQ_motif_EF-hand-BS"/>
</dbReference>
<dbReference type="SMART" id="SM00015">
    <property type="entry name" value="IQ"/>
    <property type="match status" value="3"/>
</dbReference>
<dbReference type="InterPro" id="IPR027417">
    <property type="entry name" value="P-loop_NTPase"/>
</dbReference>
<dbReference type="GO" id="GO:0005524">
    <property type="term" value="F:ATP binding"/>
    <property type="evidence" value="ECO:0007669"/>
    <property type="project" value="InterPro"/>
</dbReference>
<dbReference type="PANTHER" id="PTHR46049">
    <property type="entry name" value="AGAP003327-PA"/>
    <property type="match status" value="1"/>
</dbReference>
<evidence type="ECO:0000256" key="3">
    <source>
        <dbReference type="SAM" id="MobiDB-lite"/>
    </source>
</evidence>